<dbReference type="Pfam" id="PF13532">
    <property type="entry name" value="2OG-FeII_Oxy_2"/>
    <property type="match status" value="1"/>
</dbReference>
<dbReference type="InterPro" id="IPR004574">
    <property type="entry name" value="Alkb"/>
</dbReference>
<reference evidence="7 8" key="1">
    <citation type="submission" date="2017-02" db="EMBL/GenBank/DDBJ databases">
        <authorList>
            <person name="Peterson S.W."/>
        </authorList>
    </citation>
    <scope>NUCLEOTIDE SEQUENCE [LARGE SCALE GENOMIC DNA]</scope>
    <source>
        <strain evidence="7 8">B Mb 05.01</strain>
    </source>
</reference>
<feature type="domain" description="Fe2OG dioxygenase" evidence="6">
    <location>
        <begin position="115"/>
        <end position="217"/>
    </location>
</feature>
<evidence type="ECO:0000256" key="2">
    <source>
        <dbReference type="ARBA" id="ARBA00022964"/>
    </source>
</evidence>
<dbReference type="PROSITE" id="PS51471">
    <property type="entry name" value="FE2OG_OXY"/>
    <property type="match status" value="1"/>
</dbReference>
<keyword evidence="4 5" id="KW-0408">Iron</keyword>
<comment type="cofactor">
    <cofactor evidence="5">
        <name>Fe(2+)</name>
        <dbReference type="ChEBI" id="CHEBI:29033"/>
    </cofactor>
    <text evidence="5">Binds 1 Fe(2+) ion per subunit.</text>
</comment>
<dbReference type="SUPFAM" id="SSF51197">
    <property type="entry name" value="Clavaminate synthase-like"/>
    <property type="match status" value="1"/>
</dbReference>
<dbReference type="GO" id="GO:0035513">
    <property type="term" value="P:oxidative RNA demethylation"/>
    <property type="evidence" value="ECO:0007669"/>
    <property type="project" value="TreeGrafter"/>
</dbReference>
<dbReference type="EMBL" id="FUKO01000023">
    <property type="protein sequence ID" value="SJN40200.1"/>
    <property type="molecule type" value="Genomic_DNA"/>
</dbReference>
<accession>A0A1R4K789</accession>
<name>A0A1R4K789_9MICO</name>
<dbReference type="AlphaFoldDB" id="A0A1R4K789"/>
<keyword evidence="1 5" id="KW-0479">Metal-binding</keyword>
<dbReference type="GO" id="GO:0035515">
    <property type="term" value="F:oxidative RNA demethylase activity"/>
    <property type="evidence" value="ECO:0007669"/>
    <property type="project" value="TreeGrafter"/>
</dbReference>
<gene>
    <name evidence="7" type="ORF">FM104_10865</name>
</gene>
<protein>
    <submittedName>
        <fullName evidence="7">Alkylated DNA repair protein AlkB</fullName>
    </submittedName>
</protein>
<evidence type="ECO:0000313" key="8">
    <source>
        <dbReference type="Proteomes" id="UP000196320"/>
    </source>
</evidence>
<dbReference type="RefSeq" id="WP_087132245.1">
    <property type="nucleotide sequence ID" value="NZ_FUKO01000023.1"/>
</dbReference>
<dbReference type="InterPro" id="IPR005123">
    <property type="entry name" value="Oxoglu/Fe-dep_dioxygenase_dom"/>
</dbReference>
<feature type="binding site" evidence="5">
    <location>
        <position position="135"/>
    </location>
    <ligand>
        <name>Fe cation</name>
        <dbReference type="ChEBI" id="CHEBI:24875"/>
        <note>catalytic</note>
    </ligand>
</feature>
<dbReference type="Proteomes" id="UP000196320">
    <property type="component" value="Unassembled WGS sequence"/>
</dbReference>
<dbReference type="GO" id="GO:0008198">
    <property type="term" value="F:ferrous iron binding"/>
    <property type="evidence" value="ECO:0007669"/>
    <property type="project" value="TreeGrafter"/>
</dbReference>
<keyword evidence="2" id="KW-0223">Dioxygenase</keyword>
<dbReference type="InterPro" id="IPR037151">
    <property type="entry name" value="AlkB-like_sf"/>
</dbReference>
<evidence type="ECO:0000256" key="3">
    <source>
        <dbReference type="ARBA" id="ARBA00023002"/>
    </source>
</evidence>
<keyword evidence="3" id="KW-0560">Oxidoreductase</keyword>
<evidence type="ECO:0000256" key="4">
    <source>
        <dbReference type="ARBA" id="ARBA00023004"/>
    </source>
</evidence>
<dbReference type="InterPro" id="IPR027450">
    <property type="entry name" value="AlkB-like"/>
</dbReference>
<sequence>MPQDELSFDRERAELRPGAVHVPDWLDADAQRDLLAMCREWARPPAGLREVRTPGGGKMSARQVCLGWHWVPYRYTKNAIDGDGAPVKPFPVFLNVLARRAVAEAYGSDHELSGDYDVAVINFYDGSAQMGMHRDQEETARDPVVSLTLGDACRFRFGNNESRTKPYDDVRLESGDLFVFGREARMAYHGVTKVFAGTSPAFLGLTGRVNVTLRVSGLQPWTAEG</sequence>
<feature type="binding site" evidence="5">
    <location>
        <position position="189"/>
    </location>
    <ligand>
        <name>Fe cation</name>
        <dbReference type="ChEBI" id="CHEBI:24875"/>
        <note>catalytic</note>
    </ligand>
</feature>
<proteinExistence type="predicted"/>
<dbReference type="PANTHER" id="PTHR16557">
    <property type="entry name" value="ALKYLATED DNA REPAIR PROTEIN ALKB-RELATED"/>
    <property type="match status" value="1"/>
</dbReference>
<evidence type="ECO:0000256" key="1">
    <source>
        <dbReference type="ARBA" id="ARBA00022723"/>
    </source>
</evidence>
<dbReference type="Gene3D" id="2.60.120.590">
    <property type="entry name" value="Alpha-ketoglutarate-dependent dioxygenase AlkB-like"/>
    <property type="match status" value="1"/>
</dbReference>
<evidence type="ECO:0000256" key="5">
    <source>
        <dbReference type="PIRSR" id="PIRSR604574-2"/>
    </source>
</evidence>
<dbReference type="GO" id="GO:0005737">
    <property type="term" value="C:cytoplasm"/>
    <property type="evidence" value="ECO:0007669"/>
    <property type="project" value="TreeGrafter"/>
</dbReference>
<dbReference type="GO" id="GO:0035516">
    <property type="term" value="F:broad specificity oxidative DNA demethylase activity"/>
    <property type="evidence" value="ECO:0007669"/>
    <property type="project" value="TreeGrafter"/>
</dbReference>
<dbReference type="OrthoDB" id="9796932at2"/>
<evidence type="ECO:0000259" key="6">
    <source>
        <dbReference type="PROSITE" id="PS51471"/>
    </source>
</evidence>
<organism evidence="7 8">
    <name type="scientific">Microbacterium esteraromaticum</name>
    <dbReference type="NCBI Taxonomy" id="57043"/>
    <lineage>
        <taxon>Bacteria</taxon>
        <taxon>Bacillati</taxon>
        <taxon>Actinomycetota</taxon>
        <taxon>Actinomycetes</taxon>
        <taxon>Micrococcales</taxon>
        <taxon>Microbacteriaceae</taxon>
        <taxon>Microbacterium</taxon>
    </lineage>
</organism>
<evidence type="ECO:0000313" key="7">
    <source>
        <dbReference type="EMBL" id="SJN40200.1"/>
    </source>
</evidence>
<feature type="binding site" evidence="5">
    <location>
        <position position="133"/>
    </location>
    <ligand>
        <name>Fe cation</name>
        <dbReference type="ChEBI" id="CHEBI:24875"/>
        <note>catalytic</note>
    </ligand>
</feature>
<dbReference type="PANTHER" id="PTHR16557:SF2">
    <property type="entry name" value="NUCLEIC ACID DIOXYGENASE ALKBH1"/>
    <property type="match status" value="1"/>
</dbReference>
<keyword evidence="8" id="KW-1185">Reference proteome</keyword>